<evidence type="ECO:0000256" key="1">
    <source>
        <dbReference type="ARBA" id="ARBA00022553"/>
    </source>
</evidence>
<dbReference type="GO" id="GO:0000160">
    <property type="term" value="P:phosphorelay signal transduction system"/>
    <property type="evidence" value="ECO:0007669"/>
    <property type="project" value="InterPro"/>
</dbReference>
<reference evidence="5 6" key="1">
    <citation type="submission" date="2019-06" db="EMBL/GenBank/DDBJ databases">
        <title>New taxonomy in bacterial strain CC-CFT640, isolated from vineyard.</title>
        <authorList>
            <person name="Lin S.-Y."/>
            <person name="Tsai C.-F."/>
            <person name="Young C.-C."/>
        </authorList>
    </citation>
    <scope>NUCLEOTIDE SEQUENCE [LARGE SCALE GENOMIC DNA]</scope>
    <source>
        <strain evidence="5 6">CC-CFT640</strain>
    </source>
</reference>
<organism evidence="5 6">
    <name type="scientific">Vineibacter terrae</name>
    <dbReference type="NCBI Taxonomy" id="2586908"/>
    <lineage>
        <taxon>Bacteria</taxon>
        <taxon>Pseudomonadati</taxon>
        <taxon>Pseudomonadota</taxon>
        <taxon>Alphaproteobacteria</taxon>
        <taxon>Hyphomicrobiales</taxon>
        <taxon>Vineibacter</taxon>
    </lineage>
</organism>
<dbReference type="SUPFAM" id="SSF52172">
    <property type="entry name" value="CheY-like"/>
    <property type="match status" value="1"/>
</dbReference>
<dbReference type="SMART" id="SM00448">
    <property type="entry name" value="REC"/>
    <property type="match status" value="1"/>
</dbReference>
<dbReference type="Proteomes" id="UP000321638">
    <property type="component" value="Unassembled WGS sequence"/>
</dbReference>
<dbReference type="PROSITE" id="PS50110">
    <property type="entry name" value="RESPONSE_REGULATORY"/>
    <property type="match status" value="1"/>
</dbReference>
<protein>
    <submittedName>
        <fullName evidence="5">Response regulator</fullName>
    </submittedName>
</protein>
<dbReference type="OrthoDB" id="9784719at2"/>
<dbReference type="Pfam" id="PF00072">
    <property type="entry name" value="Response_reg"/>
    <property type="match status" value="1"/>
</dbReference>
<dbReference type="Gene3D" id="3.40.50.2300">
    <property type="match status" value="1"/>
</dbReference>
<feature type="compositionally biased region" description="Polar residues" evidence="3">
    <location>
        <begin position="21"/>
        <end position="35"/>
    </location>
</feature>
<keyword evidence="1 2" id="KW-0597">Phosphoprotein</keyword>
<keyword evidence="6" id="KW-1185">Reference proteome</keyword>
<dbReference type="PANTHER" id="PTHR44591">
    <property type="entry name" value="STRESS RESPONSE REGULATOR PROTEIN 1"/>
    <property type="match status" value="1"/>
</dbReference>
<evidence type="ECO:0000313" key="6">
    <source>
        <dbReference type="Proteomes" id="UP000321638"/>
    </source>
</evidence>
<name>A0A5C8PJG2_9HYPH</name>
<feature type="domain" description="Response regulatory" evidence="4">
    <location>
        <begin position="37"/>
        <end position="152"/>
    </location>
</feature>
<dbReference type="AlphaFoldDB" id="A0A5C8PJG2"/>
<proteinExistence type="predicted"/>
<feature type="region of interest" description="Disordered" evidence="3">
    <location>
        <begin position="11"/>
        <end position="35"/>
    </location>
</feature>
<dbReference type="EMBL" id="VDUZ01000021">
    <property type="protein sequence ID" value="TXL73954.1"/>
    <property type="molecule type" value="Genomic_DNA"/>
</dbReference>
<evidence type="ECO:0000256" key="3">
    <source>
        <dbReference type="SAM" id="MobiDB-lite"/>
    </source>
</evidence>
<dbReference type="InterPro" id="IPR011006">
    <property type="entry name" value="CheY-like_superfamily"/>
</dbReference>
<evidence type="ECO:0000256" key="2">
    <source>
        <dbReference type="PROSITE-ProRule" id="PRU00169"/>
    </source>
</evidence>
<feature type="modified residue" description="4-aspartylphosphate" evidence="2">
    <location>
        <position position="87"/>
    </location>
</feature>
<sequence>MNALLRLVPAGPPRRAGHIASKTTTEQPGNGHQRPSTVLVVEDEILIRMPVADYLRDCGYRVLEASNAAEAQALFRASEPIEIVFSDVNMPGGMNGFALAQWVRQEYPDVRIILTSGIASTARNAEQVCAEGSFLEKPYSYEALAAHIKRLLAAGV</sequence>
<dbReference type="PANTHER" id="PTHR44591:SF18">
    <property type="entry name" value="REGULATORY PROTEIN"/>
    <property type="match status" value="1"/>
</dbReference>
<evidence type="ECO:0000259" key="4">
    <source>
        <dbReference type="PROSITE" id="PS50110"/>
    </source>
</evidence>
<comment type="caution">
    <text evidence="5">The sequence shown here is derived from an EMBL/GenBank/DDBJ whole genome shotgun (WGS) entry which is preliminary data.</text>
</comment>
<dbReference type="InterPro" id="IPR050595">
    <property type="entry name" value="Bact_response_regulator"/>
</dbReference>
<gene>
    <name evidence="5" type="ORF">FHP25_18685</name>
</gene>
<dbReference type="RefSeq" id="WP_147848479.1">
    <property type="nucleotide sequence ID" value="NZ_VDUZ01000021.1"/>
</dbReference>
<dbReference type="InterPro" id="IPR001789">
    <property type="entry name" value="Sig_transdc_resp-reg_receiver"/>
</dbReference>
<accession>A0A5C8PJG2</accession>
<evidence type="ECO:0000313" key="5">
    <source>
        <dbReference type="EMBL" id="TXL73954.1"/>
    </source>
</evidence>